<organism evidence="2 3">
    <name type="scientific">Absidia repens</name>
    <dbReference type="NCBI Taxonomy" id="90262"/>
    <lineage>
        <taxon>Eukaryota</taxon>
        <taxon>Fungi</taxon>
        <taxon>Fungi incertae sedis</taxon>
        <taxon>Mucoromycota</taxon>
        <taxon>Mucoromycotina</taxon>
        <taxon>Mucoromycetes</taxon>
        <taxon>Mucorales</taxon>
        <taxon>Cunninghamellaceae</taxon>
        <taxon>Absidia</taxon>
    </lineage>
</organism>
<evidence type="ECO:0000313" key="2">
    <source>
        <dbReference type="EMBL" id="ORZ15301.1"/>
    </source>
</evidence>
<proteinExistence type="predicted"/>
<dbReference type="AlphaFoldDB" id="A0A1X2IF11"/>
<protein>
    <submittedName>
        <fullName evidence="2">Uncharacterized protein</fullName>
    </submittedName>
</protein>
<gene>
    <name evidence="2" type="ORF">BCR42DRAFT_416826</name>
</gene>
<accession>A0A1X2IF11</accession>
<dbReference type="Proteomes" id="UP000193560">
    <property type="component" value="Unassembled WGS sequence"/>
</dbReference>
<sequence length="552" mass="62907">MSCEAYIRNNFQTFDVVKFLKNFGLYDLGSSRPLFSDAIESLASGKSSPVSRWARDIVKSKYSILSSSVALDYYIGESKKRSIQLEQLGLFSERIQQLSTPSSSTTNLNNMTVSTDEENQSTYPTAAASDETAIDATENDTDNGDSATENINPTATANDAGNDTDSNYMKNLKRDFRQKYHAMDDEKKWKLSTGKIVEDSLYSFGKKCATEHLVHSFILDPTDSTYQINGVFTEQELHEIVSYHKKPMAQLPVDLRDYMDSFGENECSALRKKLFSNWPWQESYDPLKHGEFDWVMNTVYNLIREYEARSFAVDHLEGWYTVHVWRLFDTVFDILPDVDIIRGEPPSKASADRKNQKRKLGTILPMDRKKIGRRCDSIIRRITVEHEQYDELGAGEISRKCDKFNTKVLNEYGLKLPKTLRDMFNALCSSHQQCIRELETVGYIHHGLSCCLLRLDSPAGYVARIASIPEDRWLALPTKVDRFKDEALPVILLAWHAKEIVSRVLKVITGAAQHHGHNSTWLDNALQPSDTFIMPYCSTSDETRCKRNKAGK</sequence>
<comment type="caution">
    <text evidence="2">The sequence shown here is derived from an EMBL/GenBank/DDBJ whole genome shotgun (WGS) entry which is preliminary data.</text>
</comment>
<feature type="region of interest" description="Disordered" evidence="1">
    <location>
        <begin position="114"/>
        <end position="166"/>
    </location>
</feature>
<dbReference type="OrthoDB" id="2385582at2759"/>
<feature type="compositionally biased region" description="Polar residues" evidence="1">
    <location>
        <begin position="144"/>
        <end position="166"/>
    </location>
</feature>
<name>A0A1X2IF11_9FUNG</name>
<reference evidence="2 3" key="1">
    <citation type="submission" date="2016-07" db="EMBL/GenBank/DDBJ databases">
        <title>Pervasive Adenine N6-methylation of Active Genes in Fungi.</title>
        <authorList>
            <consortium name="DOE Joint Genome Institute"/>
            <person name="Mondo S.J."/>
            <person name="Dannebaum R.O."/>
            <person name="Kuo R.C."/>
            <person name="Labutti K."/>
            <person name="Haridas S."/>
            <person name="Kuo A."/>
            <person name="Salamov A."/>
            <person name="Ahrendt S.R."/>
            <person name="Lipzen A."/>
            <person name="Sullivan W."/>
            <person name="Andreopoulos W.B."/>
            <person name="Clum A."/>
            <person name="Lindquist E."/>
            <person name="Daum C."/>
            <person name="Ramamoorthy G.K."/>
            <person name="Gryganskyi A."/>
            <person name="Culley D."/>
            <person name="Magnuson J.K."/>
            <person name="James T.Y."/>
            <person name="O'Malley M.A."/>
            <person name="Stajich J.E."/>
            <person name="Spatafora J.W."/>
            <person name="Visel A."/>
            <person name="Grigoriev I.V."/>
        </authorList>
    </citation>
    <scope>NUCLEOTIDE SEQUENCE [LARGE SCALE GENOMIC DNA]</scope>
    <source>
        <strain evidence="2 3">NRRL 1336</strain>
    </source>
</reference>
<evidence type="ECO:0000256" key="1">
    <source>
        <dbReference type="SAM" id="MobiDB-lite"/>
    </source>
</evidence>
<keyword evidence="3" id="KW-1185">Reference proteome</keyword>
<evidence type="ECO:0000313" key="3">
    <source>
        <dbReference type="Proteomes" id="UP000193560"/>
    </source>
</evidence>
<dbReference type="EMBL" id="MCGE01000013">
    <property type="protein sequence ID" value="ORZ15301.1"/>
    <property type="molecule type" value="Genomic_DNA"/>
</dbReference>